<dbReference type="Pfam" id="PF00632">
    <property type="entry name" value="HECT"/>
    <property type="match status" value="1"/>
</dbReference>
<keyword evidence="10" id="KW-1185">Reference proteome</keyword>
<protein>
    <submittedName>
        <fullName evidence="9">HECT and RLD domain containing E3 ubiquitin protein ligase 4</fullName>
    </submittedName>
</protein>
<dbReference type="PANTHER" id="PTHR45622">
    <property type="entry name" value="UBIQUITIN-PROTEIN LIGASE E3A-RELATED"/>
    <property type="match status" value="1"/>
</dbReference>
<dbReference type="Proteomes" id="UP000472263">
    <property type="component" value="Chromosome 15"/>
</dbReference>
<keyword evidence="5 6" id="KW-0833">Ubl conjugation pathway</keyword>
<gene>
    <name evidence="9" type="primary">HERC4</name>
    <name evidence="9" type="synonym">herc4</name>
</gene>
<dbReference type="Gene3D" id="3.90.1750.10">
    <property type="entry name" value="Hect, E3 ligase catalytic domains"/>
    <property type="match status" value="1"/>
</dbReference>
<dbReference type="GO" id="GO:0016567">
    <property type="term" value="P:protein ubiquitination"/>
    <property type="evidence" value="ECO:0007669"/>
    <property type="project" value="TreeGrafter"/>
</dbReference>
<keyword evidence="2" id="KW-0963">Cytoplasm</keyword>
<dbReference type="FunFam" id="3.30.2160.10:FF:000004">
    <property type="entry name" value="probable E3 ubiquitin-protein ligase HERC4 isoform X1"/>
    <property type="match status" value="1"/>
</dbReference>
<feature type="domain" description="HECT" evidence="8">
    <location>
        <begin position="659"/>
        <end position="986"/>
    </location>
</feature>
<dbReference type="InterPro" id="IPR000408">
    <property type="entry name" value="Reg_chr_condens"/>
</dbReference>
<dbReference type="GO" id="GO:0006511">
    <property type="term" value="P:ubiquitin-dependent protein catabolic process"/>
    <property type="evidence" value="ECO:0007669"/>
    <property type="project" value="TreeGrafter"/>
</dbReference>
<comment type="subcellular location">
    <subcellularLocation>
        <location evidence="1">Cytoplasm</location>
    </subcellularLocation>
</comment>
<dbReference type="CDD" id="cd00078">
    <property type="entry name" value="HECTc"/>
    <property type="match status" value="1"/>
</dbReference>
<evidence type="ECO:0000256" key="5">
    <source>
        <dbReference type="ARBA" id="ARBA00022786"/>
    </source>
</evidence>
<dbReference type="Pfam" id="PF25390">
    <property type="entry name" value="WD40_RLD"/>
    <property type="match status" value="1"/>
</dbReference>
<reference evidence="9" key="1">
    <citation type="submission" date="2019-06" db="EMBL/GenBank/DDBJ databases">
        <authorList>
            <consortium name="Wellcome Sanger Institute Data Sharing"/>
        </authorList>
    </citation>
    <scope>NUCLEOTIDE SEQUENCE [LARGE SCALE GENOMIC DNA]</scope>
</reference>
<feature type="repeat" description="RCC1" evidence="7">
    <location>
        <begin position="263"/>
        <end position="314"/>
    </location>
</feature>
<evidence type="ECO:0000256" key="1">
    <source>
        <dbReference type="ARBA" id="ARBA00004496"/>
    </source>
</evidence>
<dbReference type="PROSITE" id="PS00626">
    <property type="entry name" value="RCC1_2"/>
    <property type="match status" value="2"/>
</dbReference>
<sequence length="986" mass="110828">MLCWGNASFGQLGLGGIDEEIVVEPRKCEFFHGKKVCDVGCGRRHTAFLIEDGTVYTCGCNDLGQLGHEKSRKKPEQVVALDAQIIVAVSCGEAHTLALNDKGQVFSWGLGSDGQLGLNNFEECVRVPRNIKSLSDVQIAQVACGYWHSHALSRGGQVFSWGQNRYGQLGLGVDGQGISTPQIIQSLQGIPFAQISAGGAHSFALTLSGAVFGWGRNKFGQLGLNDNNDRHFPTLLKSLRSQRVIYICCGEDHTAALTKLSYGGVFTFGAGGYGQLGHNSTNHEINPRKVFELMGNVVTQIACGRQHTLAFIPTSGKMDSFGLGGNGQLGTRSTCNRKSPAPVKGSWVTSNSPDTGEEFALCQINVELRFTVAFLPLCIDLVFSSASCLNGSFLFVQNKLLITDLYVFPLSHQIAASLEKNLIPRLSISPPDIEALRLYLTLPECPLFSDPNTYVTLAIPFAKALISLKDAPLKVLGNWWSTFEPPIFQRLVELYKEVVVYLLRMHKVGIPQTEQRIFTCFLDTSLRLLEILHMVSERAGHIIQYDKFYIHELDDLIDIRNDYITWFQQHMYPLVSPSTGHDGAVTLCKYPFVFDAQAKTTLLQTDAVIQMQVCHLYFNLQNFSSMFLPVVESVNPCLILIVRRENIVGDTMEVLRKSKNVDYKKPLKVIFVGEEAVDAGGVRKEFFLLIMRELLDPKYGMFRYYEESRLIWFSNKTFEDIDLFHLIGVICGLAIYNLTIVELHFPVALYKKLLKRNPNLDDLKELMPDVGRSLQQLLDYTEDDIEDTFCLNFTVTEENFGATEVLELIPNGEDINVNKSNRQEFVSAYVDYIFNRSVAPLFESFYAGFHKVCGGKVLELFQPNELQAMVIGNTNYDWKELEKSTEYKGEYWAEHPTIKFFWEVFHELPLEKKKEFLLFLTGSDRIPILGMKSLKLVIQPTGGGEHYLPVAHTCFNLLDLPKYTSIETLREKLLQAIDHNQGFNLV</sequence>
<feature type="repeat" description="RCC1" evidence="7">
    <location>
        <begin position="53"/>
        <end position="102"/>
    </location>
</feature>
<dbReference type="InterPro" id="IPR058923">
    <property type="entry name" value="RCC1-like_dom"/>
</dbReference>
<evidence type="ECO:0000256" key="7">
    <source>
        <dbReference type="PROSITE-ProRule" id="PRU00235"/>
    </source>
</evidence>
<reference evidence="9" key="3">
    <citation type="submission" date="2025-09" db="UniProtKB">
        <authorList>
            <consortium name="Ensembl"/>
        </authorList>
    </citation>
    <scope>IDENTIFICATION</scope>
</reference>
<dbReference type="InterPro" id="IPR000569">
    <property type="entry name" value="HECT_dom"/>
</dbReference>
<dbReference type="AlphaFoldDB" id="A0A667XSD9"/>
<evidence type="ECO:0000256" key="4">
    <source>
        <dbReference type="ARBA" id="ARBA00022737"/>
    </source>
</evidence>
<dbReference type="PROSITE" id="PS50012">
    <property type="entry name" value="RCC1_3"/>
    <property type="match status" value="6"/>
</dbReference>
<keyword evidence="4" id="KW-0677">Repeat</keyword>
<feature type="active site" description="Glycyl thioester intermediate" evidence="6">
    <location>
        <position position="954"/>
    </location>
</feature>
<accession>A0A667XSD9</accession>
<dbReference type="Gene3D" id="3.30.2160.10">
    <property type="entry name" value="Hect, E3 ligase catalytic domain"/>
    <property type="match status" value="1"/>
</dbReference>
<dbReference type="GO" id="GO:0061630">
    <property type="term" value="F:ubiquitin protein ligase activity"/>
    <property type="evidence" value="ECO:0007669"/>
    <property type="project" value="TreeGrafter"/>
</dbReference>
<dbReference type="Gene3D" id="2.130.10.30">
    <property type="entry name" value="Regulator of chromosome condensation 1/beta-lactamase-inhibitor protein II"/>
    <property type="match status" value="2"/>
</dbReference>
<dbReference type="PRINTS" id="PR00633">
    <property type="entry name" value="RCCNDNSATION"/>
</dbReference>
<dbReference type="SUPFAM" id="SSF56204">
    <property type="entry name" value="Hect, E3 ligase catalytic domain"/>
    <property type="match status" value="1"/>
</dbReference>
<evidence type="ECO:0000259" key="8">
    <source>
        <dbReference type="PROSITE" id="PS50237"/>
    </source>
</evidence>
<dbReference type="PANTHER" id="PTHR45622:SF5">
    <property type="entry name" value="E3 UBIQUITIN-PROTEIN LIGASE HERC4-RELATED"/>
    <property type="match status" value="1"/>
</dbReference>
<feature type="repeat" description="RCC1" evidence="7">
    <location>
        <begin position="103"/>
        <end position="155"/>
    </location>
</feature>
<organism evidence="9 10">
    <name type="scientific">Myripristis murdjan</name>
    <name type="common">pinecone soldierfish</name>
    <dbReference type="NCBI Taxonomy" id="586833"/>
    <lineage>
        <taxon>Eukaryota</taxon>
        <taxon>Metazoa</taxon>
        <taxon>Chordata</taxon>
        <taxon>Craniata</taxon>
        <taxon>Vertebrata</taxon>
        <taxon>Euteleostomi</taxon>
        <taxon>Actinopterygii</taxon>
        <taxon>Neopterygii</taxon>
        <taxon>Teleostei</taxon>
        <taxon>Neoteleostei</taxon>
        <taxon>Acanthomorphata</taxon>
        <taxon>Holocentriformes</taxon>
        <taxon>Holocentridae</taxon>
        <taxon>Myripristis</taxon>
    </lineage>
</organism>
<feature type="repeat" description="RCC1" evidence="7">
    <location>
        <begin position="209"/>
        <end position="260"/>
    </location>
</feature>
<dbReference type="Gene3D" id="3.30.2410.10">
    <property type="entry name" value="Hect, E3 ligase catalytic domain"/>
    <property type="match status" value="1"/>
</dbReference>
<dbReference type="InterPro" id="IPR009091">
    <property type="entry name" value="RCC1/BLIP-II"/>
</dbReference>
<feature type="repeat" description="RCC1" evidence="7">
    <location>
        <begin position="156"/>
        <end position="208"/>
    </location>
</feature>
<evidence type="ECO:0000256" key="2">
    <source>
        <dbReference type="ARBA" id="ARBA00022490"/>
    </source>
</evidence>
<dbReference type="SMART" id="SM00119">
    <property type="entry name" value="HECTc"/>
    <property type="match status" value="1"/>
</dbReference>
<evidence type="ECO:0000256" key="3">
    <source>
        <dbReference type="ARBA" id="ARBA00022679"/>
    </source>
</evidence>
<dbReference type="SUPFAM" id="SSF50985">
    <property type="entry name" value="RCC1/BLIP-II"/>
    <property type="match status" value="1"/>
</dbReference>
<keyword evidence="3" id="KW-0808">Transferase</keyword>
<evidence type="ECO:0000313" key="9">
    <source>
        <dbReference type="Ensembl" id="ENSMMDP00005018212.1"/>
    </source>
</evidence>
<dbReference type="InterPro" id="IPR051709">
    <property type="entry name" value="Ub-ligase/GTPase-reg"/>
</dbReference>
<dbReference type="GO" id="GO:0005737">
    <property type="term" value="C:cytoplasm"/>
    <property type="evidence" value="ECO:0007669"/>
    <property type="project" value="UniProtKB-SubCell"/>
</dbReference>
<dbReference type="FunFam" id="3.30.2410.10:FF:000003">
    <property type="entry name" value="probable E3 ubiquitin-protein ligase HERC4 isoform X1"/>
    <property type="match status" value="1"/>
</dbReference>
<evidence type="ECO:0000313" key="10">
    <source>
        <dbReference type="Proteomes" id="UP000472263"/>
    </source>
</evidence>
<name>A0A667XSD9_9TELE</name>
<reference evidence="9" key="2">
    <citation type="submission" date="2025-08" db="UniProtKB">
        <authorList>
            <consortium name="Ensembl"/>
        </authorList>
    </citation>
    <scope>IDENTIFICATION</scope>
</reference>
<feature type="repeat" description="RCC1" evidence="7">
    <location>
        <begin position="1"/>
        <end position="52"/>
    </location>
</feature>
<dbReference type="InterPro" id="IPR035983">
    <property type="entry name" value="Hect_E3_ubiquitin_ligase"/>
</dbReference>
<proteinExistence type="predicted"/>
<evidence type="ECO:0000256" key="6">
    <source>
        <dbReference type="PROSITE-ProRule" id="PRU00104"/>
    </source>
</evidence>
<dbReference type="Ensembl" id="ENSMMDT00005018659.1">
    <property type="protein sequence ID" value="ENSMMDP00005018212.1"/>
    <property type="gene ID" value="ENSMMDG00005008761.1"/>
</dbReference>
<dbReference type="GeneTree" id="ENSGT00940000158924"/>
<dbReference type="PROSITE" id="PS50237">
    <property type="entry name" value="HECT"/>
    <property type="match status" value="1"/>
</dbReference>